<dbReference type="Proteomes" id="UP000298325">
    <property type="component" value="Unassembled WGS sequence"/>
</dbReference>
<dbReference type="OrthoDB" id="6277674at2"/>
<name>A0A4Z1CA59_9GAMM</name>
<accession>A0A4Z1CA59</accession>
<keyword evidence="3" id="KW-1185">Reference proteome</keyword>
<reference evidence="2 3" key="1">
    <citation type="submission" date="2019-04" db="EMBL/GenBank/DDBJ databases">
        <authorList>
            <person name="Park S."/>
            <person name="Yoon J.-H."/>
        </authorList>
    </citation>
    <scope>NUCLEOTIDE SEQUENCE [LARGE SCALE GENOMIC DNA]</scope>
    <source>
        <strain evidence="2 3">HJM-18</strain>
    </source>
</reference>
<protein>
    <recommendedName>
        <fullName evidence="1">Bacterial repeat domain-containing protein</fullName>
    </recommendedName>
</protein>
<evidence type="ECO:0000259" key="1">
    <source>
        <dbReference type="Pfam" id="PF18998"/>
    </source>
</evidence>
<organism evidence="2 3">
    <name type="scientific">Marinobacter confluentis</name>
    <dbReference type="NCBI Taxonomy" id="1697557"/>
    <lineage>
        <taxon>Bacteria</taxon>
        <taxon>Pseudomonadati</taxon>
        <taxon>Pseudomonadota</taxon>
        <taxon>Gammaproteobacteria</taxon>
        <taxon>Pseudomonadales</taxon>
        <taxon>Marinobacteraceae</taxon>
        <taxon>Marinobacter</taxon>
    </lineage>
</organism>
<evidence type="ECO:0000313" key="2">
    <source>
        <dbReference type="EMBL" id="TGN40523.1"/>
    </source>
</evidence>
<feature type="domain" description="Bacterial repeat" evidence="1">
    <location>
        <begin position="575"/>
        <end position="645"/>
    </location>
</feature>
<evidence type="ECO:0000313" key="3">
    <source>
        <dbReference type="Proteomes" id="UP000298325"/>
    </source>
</evidence>
<sequence>MKLKLTLLALTIALSGCGDGSSTRAPSEPTASSVSGSVVKGPVAGAIVRIYSMNAAGEASGEPIAGPVTADENGTWSADIPDSAARPLLVEATGGNYTDEATGATVNVGDRKLSSFLPEGAETSSISPASEVVVRAARRFLATNTGATLEESVESGKTTLRNALGIDFDPLTVTPDANGETLESRQYAAILGGLSQLAENENPDAGNADTDPLDTVIALLDDASDGQVDGQVDGTAVTIEGSSTTLRTDLDADDVTQATTTFTSNPDNGLTDVTSFTVTASATGDGTVSPLSVSVFEGASVAFTLAPNPGSEIGAITGNCPGSLSGNVYDTGALTSACALSVTFDAINYSVTVADVTGGTSSPTSASALFGETVAFELTPDTGYDLISASGCGGLLEGTTFTTGSITADCEIVPVFELQQRQVDLTASPANSGTFDPEGPITVDYGSELAVTLIPEIGFTIGAVDTGGVVGCEGTLSNDVFTFTSVTADCELTASFEPITYTVTGTAIGPGSVAPASTTVNFGDTAALTLTPEAGAGLFDVTAQGCPGSEVAGVYTTGSVTSDCTVTAEFRTLFTITATAGAGGSITPAGDTPALEGEAKQFDVTPDTNFEIDTVTGCGGTLTDSTFITAGITGDCTITATFLENDTPLPSAVWDSFNWDEAVWQ</sequence>
<dbReference type="RefSeq" id="WP_135803185.1">
    <property type="nucleotide sequence ID" value="NZ_SRPF01000002.1"/>
</dbReference>
<dbReference type="PROSITE" id="PS51257">
    <property type="entry name" value="PROKAR_LIPOPROTEIN"/>
    <property type="match status" value="1"/>
</dbReference>
<dbReference type="EMBL" id="SRPF01000002">
    <property type="protein sequence ID" value="TGN40523.1"/>
    <property type="molecule type" value="Genomic_DNA"/>
</dbReference>
<proteinExistence type="predicted"/>
<dbReference type="InterPro" id="IPR044060">
    <property type="entry name" value="Bacterial_rp_domain"/>
</dbReference>
<comment type="caution">
    <text evidence="2">The sequence shown here is derived from an EMBL/GenBank/DDBJ whole genome shotgun (WGS) entry which is preliminary data.</text>
</comment>
<dbReference type="Pfam" id="PF18998">
    <property type="entry name" value="Flg_new_2"/>
    <property type="match status" value="2"/>
</dbReference>
<dbReference type="AlphaFoldDB" id="A0A4Z1CA59"/>
<feature type="domain" description="Bacterial repeat" evidence="1">
    <location>
        <begin position="349"/>
        <end position="400"/>
    </location>
</feature>
<gene>
    <name evidence="2" type="ORF">E5Q11_09680</name>
</gene>